<sequence>MITLTSIQTLRSIDEERSALRHNNEELYTLWTHAVQLTRKLQLRYQSLCALLQPAGELPADVQALPDSVRRLYIEEVQKLRRQADEEQLQQFIPALSSEEQEAFCAMTAGATPESIKGLNN</sequence>
<dbReference type="Proteomes" id="UP000199488">
    <property type="component" value="Unassembled WGS sequence"/>
</dbReference>
<protein>
    <submittedName>
        <fullName evidence="1">Uncharacterized protein</fullName>
    </submittedName>
</protein>
<name>A0A1H2TJG4_9BACI</name>
<gene>
    <name evidence="1" type="ORF">SAMN05421781_1428</name>
</gene>
<dbReference type="RefSeq" id="WP_091612992.1">
    <property type="nucleotide sequence ID" value="NZ_FNNC01000002.1"/>
</dbReference>
<accession>A0A1H2TJG4</accession>
<dbReference type="AlphaFoldDB" id="A0A1H2TJG4"/>
<dbReference type="OrthoDB" id="2389720at2"/>
<proteinExistence type="predicted"/>
<dbReference type="STRING" id="1122204.SAMN05421781_1428"/>
<evidence type="ECO:0000313" key="1">
    <source>
        <dbReference type="EMBL" id="SDW43835.1"/>
    </source>
</evidence>
<reference evidence="1 2" key="1">
    <citation type="submission" date="2016-10" db="EMBL/GenBank/DDBJ databases">
        <authorList>
            <person name="de Groot N.N."/>
        </authorList>
    </citation>
    <scope>NUCLEOTIDE SEQUENCE [LARGE SCALE GENOMIC DNA]</scope>
    <source>
        <strain evidence="1 2">DSM 23126</strain>
    </source>
</reference>
<organism evidence="1 2">
    <name type="scientific">Marinococcus luteus</name>
    <dbReference type="NCBI Taxonomy" id="1122204"/>
    <lineage>
        <taxon>Bacteria</taxon>
        <taxon>Bacillati</taxon>
        <taxon>Bacillota</taxon>
        <taxon>Bacilli</taxon>
        <taxon>Bacillales</taxon>
        <taxon>Bacillaceae</taxon>
        <taxon>Marinococcus</taxon>
    </lineage>
</organism>
<keyword evidence="2" id="KW-1185">Reference proteome</keyword>
<evidence type="ECO:0000313" key="2">
    <source>
        <dbReference type="Proteomes" id="UP000199488"/>
    </source>
</evidence>
<dbReference type="EMBL" id="FNNC01000002">
    <property type="protein sequence ID" value="SDW43835.1"/>
    <property type="molecule type" value="Genomic_DNA"/>
</dbReference>